<reference evidence="1" key="1">
    <citation type="submission" date="2009-01" db="EMBL/GenBank/DDBJ databases">
        <authorList>
            <person name="Qin X."/>
            <person name="Bachman B."/>
            <person name="Battles P."/>
            <person name="Bell A."/>
            <person name="Bess C."/>
            <person name="Bickham C."/>
            <person name="Chaboub L."/>
            <person name="Chen D."/>
            <person name="Coyle M."/>
            <person name="Deiros D.R."/>
            <person name="Dinh H."/>
            <person name="Forbes L."/>
            <person name="Fowler G."/>
            <person name="Francisco L."/>
            <person name="Fu Q."/>
            <person name="Gubbala S."/>
            <person name="Hale W."/>
            <person name="Han Y."/>
            <person name="Hemphill L."/>
            <person name="Highlander S.K."/>
            <person name="Hirani K."/>
            <person name="Hogues M."/>
            <person name="Jackson L."/>
            <person name="Jakkamsetti A."/>
            <person name="Javaid M."/>
            <person name="Jiang H."/>
            <person name="Korchina V."/>
            <person name="Kovar C."/>
            <person name="Lara F."/>
            <person name="Lee S."/>
            <person name="Mata R."/>
            <person name="Mathew T."/>
            <person name="Moen C."/>
            <person name="Morales K."/>
            <person name="Munidasa M."/>
            <person name="Nazareth L."/>
            <person name="Ngo R."/>
            <person name="Nguyen L."/>
            <person name="Okwuonu G."/>
            <person name="Ongeri F."/>
            <person name="Patil S."/>
            <person name="Petrosino J."/>
            <person name="Pham C."/>
            <person name="Pham P."/>
            <person name="Pu L.-L."/>
            <person name="Puazo M."/>
            <person name="Raj R."/>
            <person name="Reid J."/>
            <person name="Rouhana J."/>
            <person name="Saada N."/>
            <person name="Shang Y."/>
            <person name="Simmons D."/>
            <person name="Thornton R."/>
            <person name="Warren J."/>
            <person name="Weissenberger G."/>
            <person name="Zhang J."/>
            <person name="Zhang L."/>
            <person name="Zhou C."/>
            <person name="Zhu D."/>
            <person name="Muzny D."/>
            <person name="Worley K."/>
            <person name="Gibbs R."/>
        </authorList>
    </citation>
    <scope>NUCLEOTIDE SEQUENCE [LARGE SCALE GENOMIC DNA]</scope>
    <source>
        <strain evidence="1">DSM 44291</strain>
    </source>
</reference>
<proteinExistence type="predicted"/>
<name>C0XTJ9_CORLD</name>
<dbReference type="Gene3D" id="3.40.50.300">
    <property type="entry name" value="P-loop containing nucleotide triphosphate hydrolases"/>
    <property type="match status" value="1"/>
</dbReference>
<evidence type="ECO:0008006" key="3">
    <source>
        <dbReference type="Google" id="ProtNLM"/>
    </source>
</evidence>
<dbReference type="OrthoDB" id="4927383at2"/>
<dbReference type="EMBL" id="ACHJ01000144">
    <property type="protein sequence ID" value="EEI16418.1"/>
    <property type="molecule type" value="Genomic_DNA"/>
</dbReference>
<evidence type="ECO:0000313" key="1">
    <source>
        <dbReference type="EMBL" id="EEI16418.1"/>
    </source>
</evidence>
<dbReference type="InterPro" id="IPR027417">
    <property type="entry name" value="P-loop_NTPase"/>
</dbReference>
<dbReference type="RefSeq" id="WP_006839060.1">
    <property type="nucleotide sequence ID" value="NZ_GG667191.1"/>
</dbReference>
<sequence length="221" mass="24150">MTSPILRVNDLVVRPEDPQLTFECAAGLTLLVCARESGASTLSMALAGRFKPASGQIDISGARTTRQRFRAVALAGVTLIDSLERSVSVREVIREQIAWAQPWYKRVSRDILTHPLVQPWLEPLGLGALDPSAAVAGLDTLTRLKLRVLLALTSRPDASLLVVDDPDQLRTIELRDALLDSLRNVAQVLPVVVVSVNPDIGNHAEHVVDVRDSDRRKEAMS</sequence>
<organism evidence="1 2">
    <name type="scientific">Corynebacterium lipophiloflavum (strain ATCC 700352 / DSM 44291 / CCUG 37336 / JCM 10383 / DMMZ 1944)</name>
    <dbReference type="NCBI Taxonomy" id="525263"/>
    <lineage>
        <taxon>Bacteria</taxon>
        <taxon>Bacillati</taxon>
        <taxon>Actinomycetota</taxon>
        <taxon>Actinomycetes</taxon>
        <taxon>Mycobacteriales</taxon>
        <taxon>Corynebacteriaceae</taxon>
        <taxon>Corynebacterium</taxon>
    </lineage>
</organism>
<keyword evidence="2" id="KW-1185">Reference proteome</keyword>
<dbReference type="eggNOG" id="COG1121">
    <property type="taxonomic scope" value="Bacteria"/>
</dbReference>
<accession>C0XTJ9</accession>
<dbReference type="SUPFAM" id="SSF52540">
    <property type="entry name" value="P-loop containing nucleoside triphosphate hydrolases"/>
    <property type="match status" value="1"/>
</dbReference>
<dbReference type="Proteomes" id="UP000006196">
    <property type="component" value="Unassembled WGS sequence"/>
</dbReference>
<comment type="caution">
    <text evidence="1">The sequence shown here is derived from an EMBL/GenBank/DDBJ whole genome shotgun (WGS) entry which is preliminary data.</text>
</comment>
<dbReference type="AlphaFoldDB" id="C0XTJ9"/>
<protein>
    <recommendedName>
        <fullName evidence="3">ABC transporter domain-containing protein</fullName>
    </recommendedName>
</protein>
<evidence type="ECO:0000313" key="2">
    <source>
        <dbReference type="Proteomes" id="UP000006196"/>
    </source>
</evidence>
<dbReference type="STRING" id="525263.HMPREF0298_1769"/>
<gene>
    <name evidence="1" type="ORF">HMPREF0298_1769</name>
</gene>
<dbReference type="HOGENOM" id="CLU_000604_29_1_11"/>